<evidence type="ECO:0000313" key="10">
    <source>
        <dbReference type="EMBL" id="TPE52642.1"/>
    </source>
</evidence>
<evidence type="ECO:0000256" key="1">
    <source>
        <dbReference type="ARBA" id="ARBA00004651"/>
    </source>
</evidence>
<dbReference type="InterPro" id="IPR038731">
    <property type="entry name" value="RgtA/B/C-like"/>
</dbReference>
<dbReference type="GO" id="GO:0005886">
    <property type="term" value="C:plasma membrane"/>
    <property type="evidence" value="ECO:0007669"/>
    <property type="project" value="UniProtKB-SubCell"/>
</dbReference>
<dbReference type="PANTHER" id="PTHR33908:SF11">
    <property type="entry name" value="MEMBRANE PROTEIN"/>
    <property type="match status" value="1"/>
</dbReference>
<comment type="subcellular location">
    <subcellularLocation>
        <location evidence="1">Cell membrane</location>
        <topology evidence="1">Multi-pass membrane protein</topology>
    </subcellularLocation>
</comment>
<keyword evidence="5 8" id="KW-0812">Transmembrane</keyword>
<evidence type="ECO:0000256" key="5">
    <source>
        <dbReference type="ARBA" id="ARBA00022692"/>
    </source>
</evidence>
<dbReference type="Pfam" id="PF13231">
    <property type="entry name" value="PMT_2"/>
    <property type="match status" value="1"/>
</dbReference>
<keyword evidence="7 8" id="KW-0472">Membrane</keyword>
<evidence type="ECO:0000256" key="2">
    <source>
        <dbReference type="ARBA" id="ARBA00022475"/>
    </source>
</evidence>
<feature type="transmembrane region" description="Helical" evidence="8">
    <location>
        <begin position="197"/>
        <end position="215"/>
    </location>
</feature>
<dbReference type="OrthoDB" id="9811222at2"/>
<reference evidence="10 11" key="1">
    <citation type="submission" date="2019-06" db="EMBL/GenBank/DDBJ databases">
        <title>A novel bacterium of genus Amaricoccus, isolated from marine sediment.</title>
        <authorList>
            <person name="Huang H."/>
            <person name="Mo K."/>
            <person name="Hu Y."/>
        </authorList>
    </citation>
    <scope>NUCLEOTIDE SEQUENCE [LARGE SCALE GENOMIC DNA]</scope>
    <source>
        <strain evidence="10 11">HB172011</strain>
    </source>
</reference>
<feature type="domain" description="Glycosyltransferase RgtA/B/C/D-like" evidence="9">
    <location>
        <begin position="56"/>
        <end position="213"/>
    </location>
</feature>
<dbReference type="Proteomes" id="UP000319255">
    <property type="component" value="Unassembled WGS sequence"/>
</dbReference>
<comment type="caution">
    <text evidence="10">The sequence shown here is derived from an EMBL/GenBank/DDBJ whole genome shotgun (WGS) entry which is preliminary data.</text>
</comment>
<feature type="transmembrane region" description="Helical" evidence="8">
    <location>
        <begin position="153"/>
        <end position="185"/>
    </location>
</feature>
<evidence type="ECO:0000256" key="7">
    <source>
        <dbReference type="ARBA" id="ARBA00023136"/>
    </source>
</evidence>
<keyword evidence="3" id="KW-0328">Glycosyltransferase</keyword>
<protein>
    <submittedName>
        <fullName evidence="10">Glycosyltransferase family 39 protein</fullName>
    </submittedName>
</protein>
<keyword evidence="2" id="KW-1003">Cell membrane</keyword>
<dbReference type="GO" id="GO:0009103">
    <property type="term" value="P:lipopolysaccharide biosynthetic process"/>
    <property type="evidence" value="ECO:0007669"/>
    <property type="project" value="UniProtKB-ARBA"/>
</dbReference>
<proteinExistence type="predicted"/>
<feature type="transmembrane region" description="Helical" evidence="8">
    <location>
        <begin position="300"/>
        <end position="318"/>
    </location>
</feature>
<dbReference type="InterPro" id="IPR050297">
    <property type="entry name" value="LipidA_mod_glycosyltrf_83"/>
</dbReference>
<feature type="transmembrane region" description="Helical" evidence="8">
    <location>
        <begin position="114"/>
        <end position="141"/>
    </location>
</feature>
<name>A0A501WV64_9RHOB</name>
<accession>A0A501WV64</accession>
<organism evidence="10 11">
    <name type="scientific">Amaricoccus solimangrovi</name>
    <dbReference type="NCBI Taxonomy" id="2589815"/>
    <lineage>
        <taxon>Bacteria</taxon>
        <taxon>Pseudomonadati</taxon>
        <taxon>Pseudomonadota</taxon>
        <taxon>Alphaproteobacteria</taxon>
        <taxon>Rhodobacterales</taxon>
        <taxon>Paracoccaceae</taxon>
        <taxon>Amaricoccus</taxon>
    </lineage>
</organism>
<dbReference type="RefSeq" id="WP_140453124.1">
    <property type="nucleotide sequence ID" value="NZ_VFRP01000003.1"/>
</dbReference>
<dbReference type="AlphaFoldDB" id="A0A501WV64"/>
<keyword evidence="6 8" id="KW-1133">Transmembrane helix</keyword>
<sequence>MRSAAPSDRATTWALTCVALVTLYRLALLPFDAADLYTDDAQYWLWGQELAWGYYSKPPLIGWILRLATAIGGDGMIAIRAPLPLLHAATALAILATGRAMFGPRAGAIAGAAYVTAPAVAVASLLVSTDTPMLLCIALALGAHWRLTRVSSAGWAVVLGLAAGLGMLAKYAMLYFAFSAVLAALTQAGRIAWRDALLALGVGLALVAPNLWWNYVNSFSAVTHVVDDNAGLGHAASYDLGRALGLLAAQFAVAGPVIFGAYLIGLGRVRRDPRVGYLALFSLPPLVVLFLVALRSDANANWAAAAHVPAFLLAGLMLRDRPRWTLAGLAINLALTLALPAASLFATTFRIGDDLVFRRYLGRAEVSRHIAEVAGEAGLDTIVSGDRSTLADAFYTLRDSGLSIYAEPVAGFPPHHYAQKHPLPPGPGDVLFVGTSPTGPDCRDPAARGEEVARWRASGYSTREFHAWRVPRACFFAPD</sequence>
<feature type="transmembrane region" description="Helical" evidence="8">
    <location>
        <begin position="12"/>
        <end position="31"/>
    </location>
</feature>
<gene>
    <name evidence="10" type="ORF">FJM51_05555</name>
</gene>
<evidence type="ECO:0000256" key="8">
    <source>
        <dbReference type="SAM" id="Phobius"/>
    </source>
</evidence>
<dbReference type="EMBL" id="VFRP01000003">
    <property type="protein sequence ID" value="TPE52642.1"/>
    <property type="molecule type" value="Genomic_DNA"/>
</dbReference>
<feature type="transmembrane region" description="Helical" evidence="8">
    <location>
        <begin position="85"/>
        <end position="102"/>
    </location>
</feature>
<evidence type="ECO:0000256" key="4">
    <source>
        <dbReference type="ARBA" id="ARBA00022679"/>
    </source>
</evidence>
<keyword evidence="4 10" id="KW-0808">Transferase</keyword>
<keyword evidence="11" id="KW-1185">Reference proteome</keyword>
<dbReference type="PANTHER" id="PTHR33908">
    <property type="entry name" value="MANNOSYLTRANSFERASE YKCB-RELATED"/>
    <property type="match status" value="1"/>
</dbReference>
<feature type="transmembrane region" description="Helical" evidence="8">
    <location>
        <begin position="275"/>
        <end position="294"/>
    </location>
</feature>
<evidence type="ECO:0000259" key="9">
    <source>
        <dbReference type="Pfam" id="PF13231"/>
    </source>
</evidence>
<dbReference type="GO" id="GO:0016763">
    <property type="term" value="F:pentosyltransferase activity"/>
    <property type="evidence" value="ECO:0007669"/>
    <property type="project" value="TreeGrafter"/>
</dbReference>
<evidence type="ECO:0000256" key="6">
    <source>
        <dbReference type="ARBA" id="ARBA00022989"/>
    </source>
</evidence>
<evidence type="ECO:0000313" key="11">
    <source>
        <dbReference type="Proteomes" id="UP000319255"/>
    </source>
</evidence>
<feature type="transmembrane region" description="Helical" evidence="8">
    <location>
        <begin position="243"/>
        <end position="263"/>
    </location>
</feature>
<evidence type="ECO:0000256" key="3">
    <source>
        <dbReference type="ARBA" id="ARBA00022676"/>
    </source>
</evidence>
<feature type="transmembrane region" description="Helical" evidence="8">
    <location>
        <begin position="325"/>
        <end position="346"/>
    </location>
</feature>